<dbReference type="AlphaFoldDB" id="A0A1M7YKU7"/>
<keyword evidence="9" id="KW-1185">Reference proteome</keyword>
<reference evidence="8 9" key="1">
    <citation type="submission" date="2016-12" db="EMBL/GenBank/DDBJ databases">
        <authorList>
            <person name="Song W.-J."/>
            <person name="Kurnit D.M."/>
        </authorList>
    </citation>
    <scope>NUCLEOTIDE SEQUENCE [LARGE SCALE GENOMIC DNA]</scope>
    <source>
        <strain evidence="8 9">DSM 18488</strain>
    </source>
</reference>
<dbReference type="GO" id="GO:0046872">
    <property type="term" value="F:metal ion binding"/>
    <property type="evidence" value="ECO:0007669"/>
    <property type="project" value="UniProtKB-KW"/>
</dbReference>
<keyword evidence="8" id="KW-0371">Homeobox</keyword>
<keyword evidence="3 7" id="KW-0479">Metal-binding</keyword>
<feature type="binding site" evidence="7">
    <location>
        <position position="102"/>
    </location>
    <ligand>
        <name>[2Fe-2S] cluster</name>
        <dbReference type="ChEBI" id="CHEBI:190135"/>
    </ligand>
</feature>
<evidence type="ECO:0000256" key="5">
    <source>
        <dbReference type="ARBA" id="ARBA00023014"/>
    </source>
</evidence>
<comment type="similarity">
    <text evidence="1">Belongs to the complex I 24 kDa subunit family.</text>
</comment>
<dbReference type="OrthoDB" id="9807941at2"/>
<protein>
    <submittedName>
        <fullName evidence="8">NAD(P)-dependent nickel-iron dehydrogenase diaphorase component subunit HoxE</fullName>
    </submittedName>
</protein>
<dbReference type="Gene3D" id="1.10.10.1590">
    <property type="entry name" value="NADH-quinone oxidoreductase subunit E"/>
    <property type="match status" value="1"/>
</dbReference>
<dbReference type="InterPro" id="IPR036249">
    <property type="entry name" value="Thioredoxin-like_sf"/>
</dbReference>
<evidence type="ECO:0000256" key="4">
    <source>
        <dbReference type="ARBA" id="ARBA00023004"/>
    </source>
</evidence>
<feature type="binding site" evidence="7">
    <location>
        <position position="142"/>
    </location>
    <ligand>
        <name>[2Fe-2S] cluster</name>
        <dbReference type="ChEBI" id="CHEBI:190135"/>
    </ligand>
</feature>
<sequence>MERNGRDSSLSEEKFAIMAKDPRWRMVNRTIRQGGNQADALIETLHAVQDSFGFLDRESMEYVANALGVPFSLVYSVATFYHYFTLKPAGEHTCVVCLGTACYIGGSQAILEHIEEQTGIKPGETTGDGRFSLLIARCFGSCGLAPAAAFDGQVTGRLNPQSVVKRIWEWTGHDA</sequence>
<dbReference type="PANTHER" id="PTHR43342:SF2">
    <property type="entry name" value="POTENTIAL NAD-REDUCING HYDROGENASE SUBUNIT"/>
    <property type="match status" value="1"/>
</dbReference>
<dbReference type="InterPro" id="IPR041921">
    <property type="entry name" value="NuoE_N"/>
</dbReference>
<comment type="cofactor">
    <cofactor evidence="7">
        <name>[2Fe-2S] cluster</name>
        <dbReference type="ChEBI" id="CHEBI:190135"/>
    </cofactor>
    <text evidence="7">Binds 1 [2Fe-2S] cluster.</text>
</comment>
<dbReference type="EMBL" id="FRFE01000049">
    <property type="protein sequence ID" value="SHO53212.1"/>
    <property type="molecule type" value="Genomic_DNA"/>
</dbReference>
<gene>
    <name evidence="8" type="ORF">SAMN02745220_05006</name>
</gene>
<dbReference type="SUPFAM" id="SSF52833">
    <property type="entry name" value="Thioredoxin-like"/>
    <property type="match status" value="1"/>
</dbReference>
<dbReference type="Proteomes" id="UP000184603">
    <property type="component" value="Unassembled WGS sequence"/>
</dbReference>
<dbReference type="NCBIfam" id="NF005747">
    <property type="entry name" value="PRK07571.1"/>
    <property type="match status" value="1"/>
</dbReference>
<evidence type="ECO:0000256" key="2">
    <source>
        <dbReference type="ARBA" id="ARBA00022714"/>
    </source>
</evidence>
<evidence type="ECO:0000256" key="1">
    <source>
        <dbReference type="ARBA" id="ARBA00010643"/>
    </source>
</evidence>
<evidence type="ECO:0000256" key="3">
    <source>
        <dbReference type="ARBA" id="ARBA00022723"/>
    </source>
</evidence>
<dbReference type="PIRSF" id="PIRSF000216">
    <property type="entry name" value="NADH_DH_24kDa"/>
    <property type="match status" value="1"/>
</dbReference>
<dbReference type="GO" id="GO:0051537">
    <property type="term" value="F:2 iron, 2 sulfur cluster binding"/>
    <property type="evidence" value="ECO:0007669"/>
    <property type="project" value="UniProtKB-KW"/>
</dbReference>
<dbReference type="GO" id="GO:0003677">
    <property type="term" value="F:DNA binding"/>
    <property type="evidence" value="ECO:0007669"/>
    <property type="project" value="UniProtKB-KW"/>
</dbReference>
<dbReference type="Pfam" id="PF01257">
    <property type="entry name" value="2Fe-2S_thioredx"/>
    <property type="match status" value="1"/>
</dbReference>
<organism evidence="8 9">
    <name type="scientific">Desulfopila aestuarii DSM 18488</name>
    <dbReference type="NCBI Taxonomy" id="1121416"/>
    <lineage>
        <taxon>Bacteria</taxon>
        <taxon>Pseudomonadati</taxon>
        <taxon>Thermodesulfobacteriota</taxon>
        <taxon>Desulfobulbia</taxon>
        <taxon>Desulfobulbales</taxon>
        <taxon>Desulfocapsaceae</taxon>
        <taxon>Desulfopila</taxon>
    </lineage>
</organism>
<accession>A0A1M7YKU7</accession>
<dbReference type="InterPro" id="IPR042128">
    <property type="entry name" value="NuoE_dom"/>
</dbReference>
<dbReference type="InterPro" id="IPR028431">
    <property type="entry name" value="NADP_DH_HndA-like"/>
</dbReference>
<evidence type="ECO:0000256" key="6">
    <source>
        <dbReference type="ARBA" id="ARBA00034078"/>
    </source>
</evidence>
<evidence type="ECO:0000313" key="9">
    <source>
        <dbReference type="Proteomes" id="UP000184603"/>
    </source>
</evidence>
<keyword evidence="5 7" id="KW-0411">Iron-sulfur</keyword>
<keyword evidence="2 7" id="KW-0001">2Fe-2S</keyword>
<dbReference type="CDD" id="cd03064">
    <property type="entry name" value="TRX_Fd_NuoE"/>
    <property type="match status" value="1"/>
</dbReference>
<dbReference type="GO" id="GO:0016491">
    <property type="term" value="F:oxidoreductase activity"/>
    <property type="evidence" value="ECO:0007669"/>
    <property type="project" value="InterPro"/>
</dbReference>
<dbReference type="Gene3D" id="3.40.30.10">
    <property type="entry name" value="Glutaredoxin"/>
    <property type="match status" value="1"/>
</dbReference>
<name>A0A1M7YKU7_9BACT</name>
<evidence type="ECO:0000256" key="7">
    <source>
        <dbReference type="PIRSR" id="PIRSR000216-1"/>
    </source>
</evidence>
<dbReference type="InterPro" id="IPR002023">
    <property type="entry name" value="NuoE-like"/>
</dbReference>
<dbReference type="STRING" id="1121416.SAMN02745220_05006"/>
<feature type="binding site" evidence="7">
    <location>
        <position position="138"/>
    </location>
    <ligand>
        <name>[2Fe-2S] cluster</name>
        <dbReference type="ChEBI" id="CHEBI:190135"/>
    </ligand>
</feature>
<proteinExistence type="inferred from homology"/>
<evidence type="ECO:0000313" key="8">
    <source>
        <dbReference type="EMBL" id="SHO53212.1"/>
    </source>
</evidence>
<dbReference type="PANTHER" id="PTHR43342">
    <property type="entry name" value="NADH-QUINONE OXIDOREDUCTASE, E SUBUNIT"/>
    <property type="match status" value="1"/>
</dbReference>
<comment type="cofactor">
    <cofactor evidence="6">
        <name>[2Fe-2S] cluster</name>
        <dbReference type="ChEBI" id="CHEBI:190135"/>
    </cofactor>
</comment>
<dbReference type="RefSeq" id="WP_073616814.1">
    <property type="nucleotide sequence ID" value="NZ_FRFE01000049.1"/>
</dbReference>
<feature type="binding site" evidence="7">
    <location>
        <position position="97"/>
    </location>
    <ligand>
        <name>[2Fe-2S] cluster</name>
        <dbReference type="ChEBI" id="CHEBI:190135"/>
    </ligand>
</feature>
<keyword evidence="4 7" id="KW-0408">Iron</keyword>